<evidence type="ECO:0000256" key="1">
    <source>
        <dbReference type="SAM" id="Phobius"/>
    </source>
</evidence>
<name>A0A5B1C9K3_9BACT</name>
<keyword evidence="3" id="KW-1185">Reference proteome</keyword>
<dbReference type="EMBL" id="VRLW01000015">
    <property type="protein sequence ID" value="KAA1256891.1"/>
    <property type="molecule type" value="Genomic_DNA"/>
</dbReference>
<accession>A0A5B1C9K3</accession>
<comment type="caution">
    <text evidence="2">The sequence shown here is derived from an EMBL/GenBank/DDBJ whole genome shotgun (WGS) entry which is preliminary data.</text>
</comment>
<organism evidence="2 3">
    <name type="scientific">Rubripirellula obstinata</name>
    <dbReference type="NCBI Taxonomy" id="406547"/>
    <lineage>
        <taxon>Bacteria</taxon>
        <taxon>Pseudomonadati</taxon>
        <taxon>Planctomycetota</taxon>
        <taxon>Planctomycetia</taxon>
        <taxon>Pirellulales</taxon>
        <taxon>Pirellulaceae</taxon>
        <taxon>Rubripirellula</taxon>
    </lineage>
</organism>
<reference evidence="2 3" key="1">
    <citation type="submission" date="2019-08" db="EMBL/GenBank/DDBJ databases">
        <title>Deep-cultivation of Planctomycetes and their phenomic and genomic characterization uncovers novel biology.</title>
        <authorList>
            <person name="Wiegand S."/>
            <person name="Jogler M."/>
            <person name="Boedeker C."/>
            <person name="Pinto D."/>
            <person name="Vollmers J."/>
            <person name="Rivas-Marin E."/>
            <person name="Kohn T."/>
            <person name="Peeters S.H."/>
            <person name="Heuer A."/>
            <person name="Rast P."/>
            <person name="Oberbeckmann S."/>
            <person name="Bunk B."/>
            <person name="Jeske O."/>
            <person name="Meyerdierks A."/>
            <person name="Storesund J.E."/>
            <person name="Kallscheuer N."/>
            <person name="Luecker S."/>
            <person name="Lage O.M."/>
            <person name="Pohl T."/>
            <person name="Merkel B.J."/>
            <person name="Hornburger P."/>
            <person name="Mueller R.-W."/>
            <person name="Bruemmer F."/>
            <person name="Labrenz M."/>
            <person name="Spormann A.M."/>
            <person name="Op Den Camp H."/>
            <person name="Overmann J."/>
            <person name="Amann R."/>
            <person name="Jetten M.S.M."/>
            <person name="Mascher T."/>
            <person name="Medema M.H."/>
            <person name="Devos D.P."/>
            <person name="Kaster A.-K."/>
            <person name="Ovreas L."/>
            <person name="Rohde M."/>
            <person name="Galperin M.Y."/>
            <person name="Jogler C."/>
        </authorList>
    </citation>
    <scope>NUCLEOTIDE SEQUENCE [LARGE SCALE GENOMIC DNA]</scope>
    <source>
        <strain evidence="2 3">LF1</strain>
    </source>
</reference>
<gene>
    <name evidence="2" type="ORF">LF1_58220</name>
</gene>
<evidence type="ECO:0000313" key="3">
    <source>
        <dbReference type="Proteomes" id="UP000322699"/>
    </source>
</evidence>
<dbReference type="AlphaFoldDB" id="A0A5B1C9K3"/>
<keyword evidence="1" id="KW-1133">Transmembrane helix</keyword>
<proteinExistence type="predicted"/>
<feature type="transmembrane region" description="Helical" evidence="1">
    <location>
        <begin position="128"/>
        <end position="146"/>
    </location>
</feature>
<sequence length="185" mass="19947">MLDLSCTNGLTTTECPLLTPFPRSGPWACTLSPLNCSRCCMPTDNQRLQRSGRPTPFLFACTAFTRRPLKPNRYPTEDDPLDNTSTSKPMMQDGKSPFVATVLGVICIANLLYVGLAPNLGVSANGPAWLTVPTIACLAALFAFLARRLVKRIPTRAMLTALVFTALSIACCAAMIYSLGQLFGP</sequence>
<keyword evidence="1" id="KW-0812">Transmembrane</keyword>
<dbReference type="Proteomes" id="UP000322699">
    <property type="component" value="Unassembled WGS sequence"/>
</dbReference>
<keyword evidence="1" id="KW-0472">Membrane</keyword>
<feature type="transmembrane region" description="Helical" evidence="1">
    <location>
        <begin position="158"/>
        <end position="179"/>
    </location>
</feature>
<feature type="transmembrane region" description="Helical" evidence="1">
    <location>
        <begin position="98"/>
        <end position="116"/>
    </location>
</feature>
<protein>
    <submittedName>
        <fullName evidence="2">Uncharacterized protein</fullName>
    </submittedName>
</protein>
<evidence type="ECO:0000313" key="2">
    <source>
        <dbReference type="EMBL" id="KAA1256891.1"/>
    </source>
</evidence>